<reference evidence="2 4" key="3">
    <citation type="submission" date="2024-08" db="EMBL/GenBank/DDBJ databases">
        <authorList>
            <person name="Wei W."/>
        </authorList>
    </citation>
    <scope>NUCLEOTIDE SEQUENCE [LARGE SCALE GENOMIC DNA]</scope>
    <source>
        <strain evidence="2 4">XU2</strain>
    </source>
</reference>
<dbReference type="RefSeq" id="WP_149099660.1">
    <property type="nucleotide sequence ID" value="NZ_BMMG01000006.1"/>
</dbReference>
<dbReference type="EMBL" id="VKKZ01000023">
    <property type="protein sequence ID" value="KAA6431638.1"/>
    <property type="molecule type" value="Genomic_DNA"/>
</dbReference>
<sequence>MNNHQLPFFESIDISTLKEYYKVHTILDNSKISIDINFEKKFIDENTFQVLKNFLESIPKFDEQNKSLISNDFKEEGEAFDYINFYLDELGQEELSSIINIDNDNYPKEKQLLDKLRLIRVGLYPDGKYDADYFGVFDYSIEIDGEPCNQLLVVKTDVKDDLDHITWES</sequence>
<evidence type="ECO:0000313" key="2">
    <source>
        <dbReference type="EMBL" id="MFA1771902.1"/>
    </source>
</evidence>
<gene>
    <name evidence="2" type="ORF">ACD591_11425</name>
    <name evidence="1" type="ORF">FOE74_16070</name>
</gene>
<proteinExistence type="predicted"/>
<name>A0A5M8Q916_9BACT</name>
<evidence type="ECO:0000313" key="4">
    <source>
        <dbReference type="Proteomes" id="UP001570846"/>
    </source>
</evidence>
<dbReference type="Proteomes" id="UP001570846">
    <property type="component" value="Unassembled WGS sequence"/>
</dbReference>
<dbReference type="OrthoDB" id="1091595at2"/>
<accession>A0A5M8Q916</accession>
<comment type="caution">
    <text evidence="1">The sequence shown here is derived from an EMBL/GenBank/DDBJ whole genome shotgun (WGS) entry which is preliminary data.</text>
</comment>
<reference evidence="1 3" key="1">
    <citation type="submission" date="2019-07" db="EMBL/GenBank/DDBJ databases">
        <authorList>
            <person name="Qu J.-H."/>
        </authorList>
    </citation>
    <scope>NUCLEOTIDE SEQUENCE [LARGE SCALE GENOMIC DNA]</scope>
    <source>
        <strain evidence="1 3">MDT1-10-3</strain>
    </source>
</reference>
<protein>
    <submittedName>
        <fullName evidence="1">DUF2004 domain-containing protein</fullName>
    </submittedName>
</protein>
<dbReference type="AlphaFoldDB" id="A0A5M8Q916"/>
<reference evidence="1 3" key="2">
    <citation type="submission" date="2019-09" db="EMBL/GenBank/DDBJ databases">
        <title>A bacterium isolated from glacier soil.</title>
        <authorList>
            <person name="Liu Q."/>
        </authorList>
    </citation>
    <scope>NUCLEOTIDE SEQUENCE [LARGE SCALE GENOMIC DNA]</scope>
    <source>
        <strain evidence="1 3">MDT1-10-3</strain>
    </source>
</reference>
<evidence type="ECO:0000313" key="1">
    <source>
        <dbReference type="EMBL" id="KAA6431638.1"/>
    </source>
</evidence>
<organism evidence="1 3">
    <name type="scientific">Rufibacter glacialis</name>
    <dbReference type="NCBI Taxonomy" id="1259555"/>
    <lineage>
        <taxon>Bacteria</taxon>
        <taxon>Pseudomonadati</taxon>
        <taxon>Bacteroidota</taxon>
        <taxon>Cytophagia</taxon>
        <taxon>Cytophagales</taxon>
        <taxon>Hymenobacteraceae</taxon>
        <taxon>Rufibacter</taxon>
    </lineage>
</organism>
<evidence type="ECO:0000313" key="3">
    <source>
        <dbReference type="Proteomes" id="UP000323866"/>
    </source>
</evidence>
<keyword evidence="4" id="KW-1185">Reference proteome</keyword>
<dbReference type="Proteomes" id="UP000323866">
    <property type="component" value="Unassembled WGS sequence"/>
</dbReference>
<dbReference type="EMBL" id="JBGOGF010000005">
    <property type="protein sequence ID" value="MFA1771902.1"/>
    <property type="molecule type" value="Genomic_DNA"/>
</dbReference>